<feature type="domain" description="Tape measure protein N-terminal" evidence="3">
    <location>
        <begin position="208"/>
        <end position="388"/>
    </location>
</feature>
<feature type="coiled-coil region" evidence="1">
    <location>
        <begin position="53"/>
        <end position="132"/>
    </location>
</feature>
<evidence type="ECO:0000313" key="4">
    <source>
        <dbReference type="EMBL" id="MCH4295568.1"/>
    </source>
</evidence>
<dbReference type="PANTHER" id="PTHR38812">
    <property type="entry name" value="MU-LIKE PROPHAGE FLUMU PROTEIN GP42"/>
    <property type="match status" value="1"/>
</dbReference>
<dbReference type="RefSeq" id="WP_240591751.1">
    <property type="nucleotide sequence ID" value="NZ_JAKUDL010000005.1"/>
</dbReference>
<protein>
    <submittedName>
        <fullName evidence="4">Tape measure protein</fullName>
    </submittedName>
</protein>
<feature type="compositionally biased region" description="Basic and acidic residues" evidence="2">
    <location>
        <begin position="1154"/>
        <end position="1168"/>
    </location>
</feature>
<evidence type="ECO:0000313" key="5">
    <source>
        <dbReference type="Proteomes" id="UP001297581"/>
    </source>
</evidence>
<evidence type="ECO:0000256" key="2">
    <source>
        <dbReference type="SAM" id="MobiDB-lite"/>
    </source>
</evidence>
<organism evidence="4 5">
    <name type="scientific">Shewanella zhuhaiensis</name>
    <dbReference type="NCBI Taxonomy" id="2919576"/>
    <lineage>
        <taxon>Bacteria</taxon>
        <taxon>Pseudomonadati</taxon>
        <taxon>Pseudomonadota</taxon>
        <taxon>Gammaproteobacteria</taxon>
        <taxon>Alteromonadales</taxon>
        <taxon>Shewanellaceae</taxon>
        <taxon>Shewanella</taxon>
    </lineage>
</organism>
<dbReference type="InterPro" id="IPR013491">
    <property type="entry name" value="Tape_meas_N"/>
</dbReference>
<keyword evidence="1" id="KW-0175">Coiled coil</keyword>
<gene>
    <name evidence="4" type="ORF">MJ923_14765</name>
</gene>
<dbReference type="NCBIfam" id="TIGR02675">
    <property type="entry name" value="tape_meas_nterm"/>
    <property type="match status" value="1"/>
</dbReference>
<dbReference type="InterPro" id="IPR053058">
    <property type="entry name" value="Mulikevirus_tape_measure"/>
</dbReference>
<dbReference type="AlphaFoldDB" id="A0AAJ1BIU1"/>
<feature type="region of interest" description="Disordered" evidence="2">
    <location>
        <begin position="1152"/>
        <end position="1180"/>
    </location>
</feature>
<dbReference type="PANTHER" id="PTHR38812:SF2">
    <property type="entry name" value="MU-LIKE PROPHAGE FLUMU PROTEIN GP42"/>
    <property type="match status" value="1"/>
</dbReference>
<dbReference type="Pfam" id="PF20155">
    <property type="entry name" value="TMP_3"/>
    <property type="match status" value="1"/>
</dbReference>
<evidence type="ECO:0000256" key="1">
    <source>
        <dbReference type="SAM" id="Coils"/>
    </source>
</evidence>
<comment type="caution">
    <text evidence="4">The sequence shown here is derived from an EMBL/GenBank/DDBJ whole genome shotgun (WGS) entry which is preliminary data.</text>
</comment>
<accession>A0AAJ1BIU1</accession>
<proteinExistence type="predicted"/>
<dbReference type="Proteomes" id="UP001297581">
    <property type="component" value="Unassembled WGS sequence"/>
</dbReference>
<sequence length="1241" mass="135319">MSNTSLELALRIVAEATGKQSIEALVAELLRVGETSDSVNPKAKALANEIDELGNQQELINSFKASRNALEEQELALTAAAMSLEELRRKAERTDEPFTQLARSIDSAEKELEQMQQELAEQSASHTRLQQALSKSGIDYNNLGIAQRKLGVGFDDAGRKVDRFTKELDEGDAQARASAEGLRGVVAQVTALAAAYVGFDRVAQAVKDVFTTGDQFERLGVQFQALMGSIEGGKQATAWVKEFAKNTPLQLEEVSQVFVKLKAFGLDPMNGSMQAVVDQALKLGGSFQEVEGIALALGQAWAKQKLQGEEILQLVERGVPVWDMLANITGKNTQELQKLSEQGKLGRDVIQQLMDEMGRSSAGSAAAQMALLSGQVSNLQDNLSQFYDLVAQSGALDWLKSQLSELNAEFAVMATDGRLKEWAQAFSDTIVSAGAAIKDVMGLLYDYREEIGFVAKAWLALKVGSYFSDVVVGAQAAMVAMRSYTAVIAGTAAATDAATLAAGKWKTALAAVGRAGLYLWLIEELVTVGFAYKDMLVAQEAQAKSEREAAASTKEKAERLKELSEETGIAISTMAEFHEAEEKGLIIYDEAIGKYKAAAKAVEEIADAADTATAALATMSEPIRITVDEALKLTDTLSRQAGSLDNLKGGMGGFIRMVDVALVSLKDAGDEYRAHVSLLEELKGKFEAQQTYLDAVAQGTEALEAAYKELGITSANSLQDTAEKSRVAFELIRDAKEPVDKVRDAFIQYARAAIVAAEANGKAVPDSLKMQAAALQLSEEFDKLTRKQQQYGETVKGLTPEHNRLAKELENTRENLALSRNEMNSSTASEKDKAEATKRHWELQKKLGEQTQALTEIQALEAANYSQLKAKYEAVSDELLRLEKAYQDNGITAAEYLEQKERLGNVLSVLQRLMGGYSDAQKNAAKAASQATKTLAEQREELERLQQTTGRAVEYVNLFAGAFEHLNKKFNFSADSTERLTARQDELTDMIIRNSRVTTGFWGELAKLSNQGFIRERQIISETLSIRRWTEQLASSGITLQQIDAIAKASRLQIRTLGEEDLKPLQSAIDAARQKLKDLRDDIQGTVRDLQDELDQLNDNQAAIEKRRYQQQQRDLQDKLKAAEKAQDREAMAAASEALRLAEEVYRVKQKQAAADKAEREQRERETRSGAAAKTVSQAPTQQAAAGAGISAPGAALASGGAQNVVRLELVMPSGRMIEAEVFGQFGEQLLAELERIKGAS</sequence>
<dbReference type="EMBL" id="JAKUDL010000005">
    <property type="protein sequence ID" value="MCH4295568.1"/>
    <property type="molecule type" value="Genomic_DNA"/>
</dbReference>
<evidence type="ECO:0000259" key="3">
    <source>
        <dbReference type="Pfam" id="PF20155"/>
    </source>
</evidence>
<reference evidence="4 5" key="1">
    <citation type="submission" date="2022-02" db="EMBL/GenBank/DDBJ databases">
        <title>The genome sequence of Shewanella sp. 3B26.</title>
        <authorList>
            <person name="Du J."/>
        </authorList>
    </citation>
    <scope>NUCLEOTIDE SEQUENCE [LARGE SCALE GENOMIC DNA]</scope>
    <source>
        <strain evidence="4 5">3B26</strain>
    </source>
</reference>
<keyword evidence="5" id="KW-1185">Reference proteome</keyword>
<name>A0AAJ1BIU1_9GAMM</name>